<reference evidence="1 2" key="1">
    <citation type="journal article" date="2020" name="Nat. Commun.">
        <title>Genome of Tripterygium wilfordii and identification of cytochrome P450 involved in triptolide biosynthesis.</title>
        <authorList>
            <person name="Tu L."/>
            <person name="Su P."/>
            <person name="Zhang Z."/>
            <person name="Gao L."/>
            <person name="Wang J."/>
            <person name="Hu T."/>
            <person name="Zhou J."/>
            <person name="Zhang Y."/>
            <person name="Zhao Y."/>
            <person name="Liu Y."/>
            <person name="Song Y."/>
            <person name="Tong Y."/>
            <person name="Lu Y."/>
            <person name="Yang J."/>
            <person name="Xu C."/>
            <person name="Jia M."/>
            <person name="Peters R.J."/>
            <person name="Huang L."/>
            <person name="Gao W."/>
        </authorList>
    </citation>
    <scope>NUCLEOTIDE SEQUENCE [LARGE SCALE GENOMIC DNA]</scope>
    <source>
        <strain evidence="2">cv. XIE 37</strain>
        <tissue evidence="1">Leaf</tissue>
    </source>
</reference>
<comment type="caution">
    <text evidence="1">The sequence shown here is derived from an EMBL/GenBank/DDBJ whole genome shotgun (WGS) entry which is preliminary data.</text>
</comment>
<name>A0A7J7CHF7_TRIWF</name>
<dbReference type="EMBL" id="JAAARO010000017">
    <property type="protein sequence ID" value="KAF5733487.1"/>
    <property type="molecule type" value="Genomic_DNA"/>
</dbReference>
<sequence>MEVVIGIFPAFVVRLLKRKCKPASQKLDIAQTSHGAWIRFPDRRSMDHRRYLPMAFRLLKRPSFSMPGHPSNAFFSILYPPNEVGLLRIGYTRCGTLNTNEISTKKKKTYCNYIKNLYF</sequence>
<accession>A0A7J7CHF7</accession>
<proteinExistence type="predicted"/>
<evidence type="ECO:0000313" key="1">
    <source>
        <dbReference type="EMBL" id="KAF5733487.1"/>
    </source>
</evidence>
<dbReference type="InParanoid" id="A0A7J7CHF7"/>
<gene>
    <name evidence="1" type="ORF">HS088_TW17G01031</name>
</gene>
<dbReference type="AlphaFoldDB" id="A0A7J7CHF7"/>
<keyword evidence="2" id="KW-1185">Reference proteome</keyword>
<evidence type="ECO:0000313" key="2">
    <source>
        <dbReference type="Proteomes" id="UP000593562"/>
    </source>
</evidence>
<organism evidence="1 2">
    <name type="scientific">Tripterygium wilfordii</name>
    <name type="common">Thunder God vine</name>
    <dbReference type="NCBI Taxonomy" id="458696"/>
    <lineage>
        <taxon>Eukaryota</taxon>
        <taxon>Viridiplantae</taxon>
        <taxon>Streptophyta</taxon>
        <taxon>Embryophyta</taxon>
        <taxon>Tracheophyta</taxon>
        <taxon>Spermatophyta</taxon>
        <taxon>Magnoliopsida</taxon>
        <taxon>eudicotyledons</taxon>
        <taxon>Gunneridae</taxon>
        <taxon>Pentapetalae</taxon>
        <taxon>rosids</taxon>
        <taxon>fabids</taxon>
        <taxon>Celastrales</taxon>
        <taxon>Celastraceae</taxon>
        <taxon>Tripterygium</taxon>
    </lineage>
</organism>
<dbReference type="Proteomes" id="UP000593562">
    <property type="component" value="Unassembled WGS sequence"/>
</dbReference>
<protein>
    <submittedName>
        <fullName evidence="1">Uncharacterized protein</fullName>
    </submittedName>
</protein>